<evidence type="ECO:0000313" key="9">
    <source>
        <dbReference type="Proteomes" id="UP000322876"/>
    </source>
</evidence>
<dbReference type="AlphaFoldDB" id="A0A5A8F5I3"/>
<organism evidence="8 9">
    <name type="scientific">Deferribacter autotrophicus</name>
    <dbReference type="NCBI Taxonomy" id="500465"/>
    <lineage>
        <taxon>Bacteria</taxon>
        <taxon>Pseudomonadati</taxon>
        <taxon>Deferribacterota</taxon>
        <taxon>Deferribacteres</taxon>
        <taxon>Deferribacterales</taxon>
        <taxon>Deferribacteraceae</taxon>
        <taxon>Deferribacter</taxon>
    </lineage>
</organism>
<sequence>MFDRHREIVNSIEGLDDREKEFLYSALNLHGHICGGMPMGYVAGLAALKALSCEREKNMDKFVIINVGDKHAAGCFADGVQFATGCTFGKGVMKKEAKGKWTFMLVDKVNEKAVKVKIKPELLKKAFSAPFITEYRIKGVKPTDVPAEVAEPAFKRPFALKLEDIVNVEGPFEFKVSKGKSCFNLQICEICGDAIAENYARIVDGKIVCLDCFPY</sequence>
<dbReference type="InterPro" id="IPR023288">
    <property type="entry name" value="Pa2218-like_dom_sf"/>
</dbReference>
<keyword evidence="9" id="KW-1185">Reference proteome</keyword>
<evidence type="ECO:0000256" key="2">
    <source>
        <dbReference type="ARBA" id="ARBA00022741"/>
    </source>
</evidence>
<feature type="domain" description="Zinc finger DksA/TraR C4-type" evidence="6">
    <location>
        <begin position="186"/>
        <end position="213"/>
    </location>
</feature>
<dbReference type="InterPro" id="IPR000962">
    <property type="entry name" value="Znf_DskA_TraR"/>
</dbReference>
<feature type="domain" description="Formylmethanofuran dehydrogenase subunit E" evidence="7">
    <location>
        <begin position="30"/>
        <end position="141"/>
    </location>
</feature>
<dbReference type="InterPro" id="IPR053194">
    <property type="entry name" value="tRNA_methyltr_O"/>
</dbReference>
<dbReference type="SUPFAM" id="SSF143555">
    <property type="entry name" value="FwdE-like"/>
    <property type="match status" value="1"/>
</dbReference>
<dbReference type="Gene3D" id="1.10.3320.10">
    <property type="entry name" value="pa2218 like domain"/>
    <property type="match status" value="1"/>
</dbReference>
<dbReference type="InterPro" id="IPR037103">
    <property type="entry name" value="Tubulin/FtsZ-like_C"/>
</dbReference>
<dbReference type="Pfam" id="PF01258">
    <property type="entry name" value="zf-dskA_traR"/>
    <property type="match status" value="1"/>
</dbReference>
<dbReference type="OrthoDB" id="9804309at2"/>
<gene>
    <name evidence="8" type="ORF">FHQ18_04105</name>
</gene>
<evidence type="ECO:0000259" key="7">
    <source>
        <dbReference type="Pfam" id="PF02663"/>
    </source>
</evidence>
<name>A0A5A8F5I3_9BACT</name>
<evidence type="ECO:0000256" key="5">
    <source>
        <dbReference type="ARBA" id="ARBA00023134"/>
    </source>
</evidence>
<evidence type="ECO:0000256" key="3">
    <source>
        <dbReference type="ARBA" id="ARBA00022771"/>
    </source>
</evidence>
<dbReference type="Gene3D" id="3.30.1330.20">
    <property type="entry name" value="Tubulin/FtsZ, C-terminal domain"/>
    <property type="match status" value="1"/>
</dbReference>
<dbReference type="GO" id="GO:0008270">
    <property type="term" value="F:zinc ion binding"/>
    <property type="evidence" value="ECO:0007669"/>
    <property type="project" value="UniProtKB-KW"/>
</dbReference>
<keyword evidence="5" id="KW-0342">GTP-binding</keyword>
<keyword evidence="3" id="KW-0863">Zinc-finger</keyword>
<proteinExistence type="predicted"/>
<keyword evidence="1" id="KW-0479">Metal-binding</keyword>
<dbReference type="InterPro" id="IPR003814">
    <property type="entry name" value="FmdEsu_dom"/>
</dbReference>
<evidence type="ECO:0000256" key="1">
    <source>
        <dbReference type="ARBA" id="ARBA00022723"/>
    </source>
</evidence>
<dbReference type="RefSeq" id="WP_149265907.1">
    <property type="nucleotide sequence ID" value="NZ_VFJB01000004.1"/>
</dbReference>
<protein>
    <submittedName>
        <fullName evidence="8">Formylmethanofuran dehydrogenase</fullName>
    </submittedName>
</protein>
<dbReference type="PANTHER" id="PTHR39418:SF1">
    <property type="entry name" value="DEHYDROGENASE"/>
    <property type="match status" value="1"/>
</dbReference>
<reference evidence="8 9" key="1">
    <citation type="submission" date="2019-06" db="EMBL/GenBank/DDBJ databases">
        <title>Genomic insights into carbon and energy metabolism of Deferribacter autotrophicus revealed new metabolic traits in the phylum Deferribacteres.</title>
        <authorList>
            <person name="Slobodkin A.I."/>
            <person name="Slobodkina G.B."/>
            <person name="Allioux M."/>
            <person name="Alain K."/>
            <person name="Jebbar M."/>
            <person name="Shadrin V."/>
            <person name="Kublanov I.V."/>
            <person name="Toshchakov S.V."/>
            <person name="Bonch-Osmolovskaya E.A."/>
        </authorList>
    </citation>
    <scope>NUCLEOTIDE SEQUENCE [LARGE SCALE GENOMIC DNA]</scope>
    <source>
        <strain evidence="8 9">SL50</strain>
    </source>
</reference>
<dbReference type="PANTHER" id="PTHR39418">
    <property type="entry name" value="DEHYDROGENASE-RELATED"/>
    <property type="match status" value="1"/>
</dbReference>
<evidence type="ECO:0000259" key="6">
    <source>
        <dbReference type="Pfam" id="PF01258"/>
    </source>
</evidence>
<dbReference type="Proteomes" id="UP000322876">
    <property type="component" value="Unassembled WGS sequence"/>
</dbReference>
<keyword evidence="4" id="KW-0862">Zinc</keyword>
<evidence type="ECO:0000256" key="4">
    <source>
        <dbReference type="ARBA" id="ARBA00022833"/>
    </source>
</evidence>
<comment type="caution">
    <text evidence="8">The sequence shown here is derived from an EMBL/GenBank/DDBJ whole genome shotgun (WGS) entry which is preliminary data.</text>
</comment>
<accession>A0A5A8F5I3</accession>
<dbReference type="GO" id="GO:0005525">
    <property type="term" value="F:GTP binding"/>
    <property type="evidence" value="ECO:0007669"/>
    <property type="project" value="UniProtKB-KW"/>
</dbReference>
<dbReference type="EMBL" id="VFJB01000004">
    <property type="protein sequence ID" value="KAA0258350.1"/>
    <property type="molecule type" value="Genomic_DNA"/>
</dbReference>
<keyword evidence="2" id="KW-0547">Nucleotide-binding</keyword>
<evidence type="ECO:0000313" key="8">
    <source>
        <dbReference type="EMBL" id="KAA0258350.1"/>
    </source>
</evidence>
<dbReference type="Pfam" id="PF02663">
    <property type="entry name" value="FmdE"/>
    <property type="match status" value="1"/>
</dbReference>